<keyword evidence="3" id="KW-1185">Reference proteome</keyword>
<proteinExistence type="predicted"/>
<organism evidence="2 3">
    <name type="scientific">Leishmania lindenbergi</name>
    <dbReference type="NCBI Taxonomy" id="651832"/>
    <lineage>
        <taxon>Eukaryota</taxon>
        <taxon>Discoba</taxon>
        <taxon>Euglenozoa</taxon>
        <taxon>Kinetoplastea</taxon>
        <taxon>Metakinetoplastina</taxon>
        <taxon>Trypanosomatida</taxon>
        <taxon>Trypanosomatidae</taxon>
        <taxon>Leishmaniinae</taxon>
        <taxon>Leishmania</taxon>
    </lineage>
</organism>
<dbReference type="Proteomes" id="UP001500131">
    <property type="component" value="Unassembled WGS sequence"/>
</dbReference>
<evidence type="ECO:0000256" key="1">
    <source>
        <dbReference type="SAM" id="MobiDB-lite"/>
    </source>
</evidence>
<feature type="compositionally biased region" description="Low complexity" evidence="1">
    <location>
        <begin position="20"/>
        <end position="35"/>
    </location>
</feature>
<evidence type="ECO:0000313" key="3">
    <source>
        <dbReference type="Proteomes" id="UP001500131"/>
    </source>
</evidence>
<dbReference type="EMBL" id="JBAMZK010000033">
    <property type="protein sequence ID" value="KAL0497990.1"/>
    <property type="molecule type" value="Genomic_DNA"/>
</dbReference>
<dbReference type="AlphaFoldDB" id="A0AAW3A3M3"/>
<gene>
    <name evidence="2" type="ORF">Q4I31_006293</name>
</gene>
<accession>A0AAW3A3M3</accession>
<reference evidence="2 3" key="1">
    <citation type="submission" date="2024-02" db="EMBL/GenBank/DDBJ databases">
        <title>FIRST GENOME SEQUENCES OF Leishmania (Viannia) shawi, Leishmania (Viannia) lindenbergi AND Leishmania (Viannia) utingensis.</title>
        <authorList>
            <person name="Resadore F."/>
            <person name="Custodio M.G.F."/>
            <person name="Boite M.C."/>
            <person name="Cupolillo E."/>
            <person name="Ferreira G.E.M."/>
        </authorList>
    </citation>
    <scope>NUCLEOTIDE SEQUENCE [LARGE SCALE GENOMIC DNA]</scope>
    <source>
        <strain evidence="2 3">MHOM/BR/1966/M15733</strain>
    </source>
</reference>
<protein>
    <submittedName>
        <fullName evidence="2">Uncharacterized protein</fullName>
    </submittedName>
</protein>
<comment type="caution">
    <text evidence="2">The sequence shown here is derived from an EMBL/GenBank/DDBJ whole genome shotgun (WGS) entry which is preliminary data.</text>
</comment>
<sequence length="111" mass="11604">MTGDTAAHSTTNQHPPSPPSAELSSPPAPATAEAPLGMAGSSAYVMWRSERCTATDVSGQVLNGIASDRVVHHEDAGVIHTTEEVLAQLGRLTRSSFSPGWALFGPRALLR</sequence>
<name>A0AAW3A3M3_9TRYP</name>
<evidence type="ECO:0000313" key="2">
    <source>
        <dbReference type="EMBL" id="KAL0497990.1"/>
    </source>
</evidence>
<feature type="region of interest" description="Disordered" evidence="1">
    <location>
        <begin position="1"/>
        <end position="35"/>
    </location>
</feature>